<keyword evidence="2" id="KW-0479">Metal-binding</keyword>
<evidence type="ECO:0000313" key="4">
    <source>
        <dbReference type="Proteomes" id="UP000886520"/>
    </source>
</evidence>
<comment type="caution">
    <text evidence="3">The sequence shown here is derived from an EMBL/GenBank/DDBJ whole genome shotgun (WGS) entry which is preliminary data.</text>
</comment>
<dbReference type="Proteomes" id="UP000886520">
    <property type="component" value="Chromosome 24"/>
</dbReference>
<dbReference type="InterPro" id="IPR034686">
    <property type="entry name" value="Terpene_cyclase-like_2"/>
</dbReference>
<comment type="cofactor">
    <cofactor evidence="2">
        <name>Mg(2+)</name>
        <dbReference type="ChEBI" id="CHEBI:18420"/>
    </cofactor>
</comment>
<protein>
    <recommendedName>
        <fullName evidence="2">Terpene synthase</fullName>
        <ecNumber evidence="2">4.2.3.-</ecNumber>
    </recommendedName>
</protein>
<dbReference type="OrthoDB" id="2861623at2759"/>
<organism evidence="3 4">
    <name type="scientific">Adiantum capillus-veneris</name>
    <name type="common">Maidenhair fern</name>
    <dbReference type="NCBI Taxonomy" id="13818"/>
    <lineage>
        <taxon>Eukaryota</taxon>
        <taxon>Viridiplantae</taxon>
        <taxon>Streptophyta</taxon>
        <taxon>Embryophyta</taxon>
        <taxon>Tracheophyta</taxon>
        <taxon>Polypodiopsida</taxon>
        <taxon>Polypodiidae</taxon>
        <taxon>Polypodiales</taxon>
        <taxon>Pteridineae</taxon>
        <taxon>Pteridaceae</taxon>
        <taxon>Vittarioideae</taxon>
        <taxon>Adiantum</taxon>
    </lineage>
</organism>
<dbReference type="InterPro" id="IPR008949">
    <property type="entry name" value="Isoprenoid_synthase_dom_sf"/>
</dbReference>
<sequence>MQIMKTSPTPTMHVLRRPAYIDTGVARYKIGSARVSFSAARRIVCSHQMLPFNHSHDSSSSTSNSTSLLRLPLPAPINCRFPVRCHPQYESIKDECEQWGLSLFDSGGSSPVSAAARQAYEKGVYSLFTATAYPSPRVSPQRLTLGAKLYIWLFMLDDAIDEADALTAAELGNGFLRVITDTADLSPNSSSSAFSAKDARIERFMERLRVDVWEKMLEEMPPDLQRRFVDDCVKSTEAMKEMWQLRRGVTTSEAEDDGDAIDVIKEKIVALRLLDGFCWPVLTLVEYMLGIELPDPAGNTEMGMLVQKLKTNAGKHALYVNDMISFGKELVRKDAQSVVGALVKERRLEGGHAGPLVELSAERSETMQQVLKEIWQMLQEQERICDDLLAQIRSLAAHTDGGDIISPMYAEGLCDLLAGHLYWSTLTWRYVGPHPIPWNISPSYIVIPSSPLHSISFLCQQAKSAISSHGRHQ</sequence>
<evidence type="ECO:0000313" key="3">
    <source>
        <dbReference type="EMBL" id="KAI5060791.1"/>
    </source>
</evidence>
<dbReference type="Pfam" id="PF19086">
    <property type="entry name" value="Terpene_syn_C_2"/>
    <property type="match status" value="1"/>
</dbReference>
<name>A0A9D4Z5S1_ADICA</name>
<dbReference type="GO" id="GO:0010333">
    <property type="term" value="F:terpene synthase activity"/>
    <property type="evidence" value="ECO:0007669"/>
    <property type="project" value="InterPro"/>
</dbReference>
<proteinExistence type="inferred from homology"/>
<comment type="similarity">
    <text evidence="1 2">Belongs to the terpene synthase family.</text>
</comment>
<dbReference type="EC" id="4.2.3.-" evidence="2"/>
<accession>A0A9D4Z5S1</accession>
<reference evidence="3" key="1">
    <citation type="submission" date="2021-01" db="EMBL/GenBank/DDBJ databases">
        <title>Adiantum capillus-veneris genome.</title>
        <authorList>
            <person name="Fang Y."/>
            <person name="Liao Q."/>
        </authorList>
    </citation>
    <scope>NUCLEOTIDE SEQUENCE</scope>
    <source>
        <strain evidence="3">H3</strain>
        <tissue evidence="3">Leaf</tissue>
    </source>
</reference>
<gene>
    <name evidence="3" type="ORF">GOP47_0025211</name>
</gene>
<evidence type="ECO:0000256" key="1">
    <source>
        <dbReference type="ARBA" id="ARBA00006333"/>
    </source>
</evidence>
<dbReference type="AlphaFoldDB" id="A0A9D4Z5S1"/>
<dbReference type="PANTHER" id="PTHR35201">
    <property type="entry name" value="TERPENE SYNTHASE"/>
    <property type="match status" value="1"/>
</dbReference>
<dbReference type="EMBL" id="JABFUD020000024">
    <property type="protein sequence ID" value="KAI5060791.1"/>
    <property type="molecule type" value="Genomic_DNA"/>
</dbReference>
<keyword evidence="4" id="KW-1185">Reference proteome</keyword>
<evidence type="ECO:0000256" key="2">
    <source>
        <dbReference type="RuleBase" id="RU366034"/>
    </source>
</evidence>
<dbReference type="PANTHER" id="PTHR35201:SF4">
    <property type="entry name" value="BETA-PINACENE SYNTHASE-RELATED"/>
    <property type="match status" value="1"/>
</dbReference>
<dbReference type="GO" id="GO:0008299">
    <property type="term" value="P:isoprenoid biosynthetic process"/>
    <property type="evidence" value="ECO:0007669"/>
    <property type="project" value="UniProtKB-ARBA"/>
</dbReference>
<dbReference type="SUPFAM" id="SSF48576">
    <property type="entry name" value="Terpenoid synthases"/>
    <property type="match status" value="1"/>
</dbReference>
<keyword evidence="2" id="KW-0456">Lyase</keyword>
<dbReference type="GO" id="GO:0046872">
    <property type="term" value="F:metal ion binding"/>
    <property type="evidence" value="ECO:0007669"/>
    <property type="project" value="UniProtKB-KW"/>
</dbReference>
<dbReference type="Gene3D" id="1.10.600.10">
    <property type="entry name" value="Farnesyl Diphosphate Synthase"/>
    <property type="match status" value="1"/>
</dbReference>
<keyword evidence="2" id="KW-0460">Magnesium</keyword>